<proteinExistence type="predicted"/>
<sequence>FVRYPQEIDYSSDLYKLIQIYMLEMDAYYLRSTYILSMARDKTKESLNLNQALQDRILQAQINSTIGIIELERGSFQIAHQIFLKSEAIAKEIKMERLLGHIAGSIGEIYLQMGHLEEAMFWYNKSYSTSNGV</sequence>
<dbReference type="EMBL" id="BARU01031362">
    <property type="protein sequence ID" value="GAH73797.1"/>
    <property type="molecule type" value="Genomic_DNA"/>
</dbReference>
<dbReference type="SUPFAM" id="SSF48452">
    <property type="entry name" value="TPR-like"/>
    <property type="match status" value="1"/>
</dbReference>
<protein>
    <recommendedName>
        <fullName evidence="2">MalT-like TPR region domain-containing protein</fullName>
    </recommendedName>
</protein>
<dbReference type="Gene3D" id="1.25.40.10">
    <property type="entry name" value="Tetratricopeptide repeat domain"/>
    <property type="match status" value="1"/>
</dbReference>
<accession>X1HWF2</accession>
<evidence type="ECO:0008006" key="2">
    <source>
        <dbReference type="Google" id="ProtNLM"/>
    </source>
</evidence>
<name>X1HWF2_9ZZZZ</name>
<evidence type="ECO:0000313" key="1">
    <source>
        <dbReference type="EMBL" id="GAH73797.1"/>
    </source>
</evidence>
<dbReference type="InterPro" id="IPR011990">
    <property type="entry name" value="TPR-like_helical_dom_sf"/>
</dbReference>
<gene>
    <name evidence="1" type="ORF">S03H2_49617</name>
</gene>
<organism evidence="1">
    <name type="scientific">marine sediment metagenome</name>
    <dbReference type="NCBI Taxonomy" id="412755"/>
    <lineage>
        <taxon>unclassified sequences</taxon>
        <taxon>metagenomes</taxon>
        <taxon>ecological metagenomes</taxon>
    </lineage>
</organism>
<comment type="caution">
    <text evidence="1">The sequence shown here is derived from an EMBL/GenBank/DDBJ whole genome shotgun (WGS) entry which is preliminary data.</text>
</comment>
<dbReference type="AlphaFoldDB" id="X1HWF2"/>
<feature type="non-terminal residue" evidence="1">
    <location>
        <position position="1"/>
    </location>
</feature>
<reference evidence="1" key="1">
    <citation type="journal article" date="2014" name="Front. Microbiol.">
        <title>High frequency of phylogenetically diverse reductive dehalogenase-homologous genes in deep subseafloor sedimentary metagenomes.</title>
        <authorList>
            <person name="Kawai M."/>
            <person name="Futagami T."/>
            <person name="Toyoda A."/>
            <person name="Takaki Y."/>
            <person name="Nishi S."/>
            <person name="Hori S."/>
            <person name="Arai W."/>
            <person name="Tsubouchi T."/>
            <person name="Morono Y."/>
            <person name="Uchiyama I."/>
            <person name="Ito T."/>
            <person name="Fujiyama A."/>
            <person name="Inagaki F."/>
            <person name="Takami H."/>
        </authorList>
    </citation>
    <scope>NUCLEOTIDE SEQUENCE</scope>
    <source>
        <strain evidence="1">Expedition CK06-06</strain>
    </source>
</reference>